<accession>A0A4Q4SVI1</accession>
<evidence type="ECO:0000259" key="1">
    <source>
        <dbReference type="Pfam" id="PF07985"/>
    </source>
</evidence>
<sequence>MCNVLFKAALPQPVKSLKDAAHWVIDFSKTMDRWAKSPEHEELFSTLDRCDLSSITKIICFGLGDFHRDLHSIINRSSLHHAAALTVAQQVRDKTKKPIPLFTQDPAYCDGPKEVLKNHGFHVYEGAARFTRGFVDIDENTLVMSMFPTAPVREIIADFNFRPTVLICNRLVM</sequence>
<name>A0A4Q4SVI1_9PEZI</name>
<gene>
    <name evidence="2" type="ORF">DL764_009248</name>
</gene>
<keyword evidence="3" id="KW-1185">Reference proteome</keyword>
<dbReference type="EMBL" id="QJNU01000832">
    <property type="protein sequence ID" value="RYO84961.1"/>
    <property type="molecule type" value="Genomic_DNA"/>
</dbReference>
<evidence type="ECO:0000313" key="3">
    <source>
        <dbReference type="Proteomes" id="UP000293360"/>
    </source>
</evidence>
<dbReference type="PANTHER" id="PTHR42080">
    <property type="entry name" value="SRR1 DOMAIN-CONTAINING PROTEIN"/>
    <property type="match status" value="1"/>
</dbReference>
<evidence type="ECO:0000313" key="2">
    <source>
        <dbReference type="EMBL" id="RYO84961.1"/>
    </source>
</evidence>
<dbReference type="Pfam" id="PF07985">
    <property type="entry name" value="SRR1"/>
    <property type="match status" value="1"/>
</dbReference>
<dbReference type="InterPro" id="IPR012942">
    <property type="entry name" value="SRR1-like"/>
</dbReference>
<dbReference type="Proteomes" id="UP000293360">
    <property type="component" value="Unassembled WGS sequence"/>
</dbReference>
<comment type="caution">
    <text evidence="2">The sequence shown here is derived from an EMBL/GenBank/DDBJ whole genome shotgun (WGS) entry which is preliminary data.</text>
</comment>
<dbReference type="OrthoDB" id="4697531at2759"/>
<dbReference type="AlphaFoldDB" id="A0A4Q4SVI1"/>
<protein>
    <recommendedName>
        <fullName evidence="1">SRR1-like domain-containing protein</fullName>
    </recommendedName>
</protein>
<reference evidence="2 3" key="1">
    <citation type="submission" date="2018-06" db="EMBL/GenBank/DDBJ databases">
        <title>Complete Genomes of Monosporascus.</title>
        <authorList>
            <person name="Robinson A.J."/>
            <person name="Natvig D.O."/>
        </authorList>
    </citation>
    <scope>NUCLEOTIDE SEQUENCE [LARGE SCALE GENOMIC DNA]</scope>
    <source>
        <strain evidence="2 3">CBS 110550</strain>
    </source>
</reference>
<organism evidence="2 3">
    <name type="scientific">Monosporascus ibericus</name>
    <dbReference type="NCBI Taxonomy" id="155417"/>
    <lineage>
        <taxon>Eukaryota</taxon>
        <taxon>Fungi</taxon>
        <taxon>Dikarya</taxon>
        <taxon>Ascomycota</taxon>
        <taxon>Pezizomycotina</taxon>
        <taxon>Sordariomycetes</taxon>
        <taxon>Xylariomycetidae</taxon>
        <taxon>Xylariales</taxon>
        <taxon>Xylariales incertae sedis</taxon>
        <taxon>Monosporascus</taxon>
    </lineage>
</organism>
<feature type="domain" description="SRR1-like" evidence="1">
    <location>
        <begin position="51"/>
        <end position="171"/>
    </location>
</feature>
<dbReference type="PANTHER" id="PTHR42080:SF1">
    <property type="entry name" value="SRR1-LIKE DOMAIN-CONTAINING PROTEIN"/>
    <property type="match status" value="1"/>
</dbReference>
<proteinExistence type="predicted"/>